<evidence type="ECO:0000313" key="1">
    <source>
        <dbReference type="EMBL" id="EIJ78022.1"/>
    </source>
</evidence>
<name>I3DUV1_BACMT</name>
<gene>
    <name evidence="1" type="ORF">PB1_10669</name>
</gene>
<dbReference type="EMBL" id="AFEU01000003">
    <property type="protein sequence ID" value="EIJ78022.1"/>
    <property type="molecule type" value="Genomic_DNA"/>
</dbReference>
<reference evidence="1 2" key="1">
    <citation type="journal article" date="2012" name="Appl. Environ. Microbiol.">
        <title>Genome Sequence of Thermotolerant Bacillus methanolicus: Features and Regulation Related to Methylotrophy and Production of L-Lysine and L-Glutamate from Methanol.</title>
        <authorList>
            <person name="Heggeset T.M."/>
            <person name="Krog A."/>
            <person name="Balzer S."/>
            <person name="Wentzel A."/>
            <person name="Ellingsen T.E."/>
            <person name="Brautaset T."/>
        </authorList>
    </citation>
    <scope>NUCLEOTIDE SEQUENCE [LARGE SCALE GENOMIC DNA]</scope>
    <source>
        <strain evidence="1 2">PB1</strain>
    </source>
</reference>
<dbReference type="AlphaFoldDB" id="I3DUV1"/>
<dbReference type="RefSeq" id="WP_004436170.1">
    <property type="nucleotide sequence ID" value="NZ_AFEU01000003.1"/>
</dbReference>
<evidence type="ECO:0000313" key="2">
    <source>
        <dbReference type="Proteomes" id="UP000010523"/>
    </source>
</evidence>
<dbReference type="Proteomes" id="UP000010523">
    <property type="component" value="Unassembled WGS sequence"/>
</dbReference>
<keyword evidence="2" id="KW-1185">Reference proteome</keyword>
<proteinExistence type="predicted"/>
<organism evidence="1 2">
    <name type="scientific">Bacillus methanolicus PB1</name>
    <dbReference type="NCBI Taxonomy" id="997296"/>
    <lineage>
        <taxon>Bacteria</taxon>
        <taxon>Bacillati</taxon>
        <taxon>Bacillota</taxon>
        <taxon>Bacilli</taxon>
        <taxon>Bacillales</taxon>
        <taxon>Bacillaceae</taxon>
        <taxon>Bacillus</taxon>
    </lineage>
</organism>
<dbReference type="OrthoDB" id="9924698at2"/>
<dbReference type="PATRIC" id="fig|997296.3.peg.2239"/>
<sequence>MSKTLFVNRPIPSRNKSKWAKRAVKLEIDQGNSYNDLRASIKKIVNEEMKKNGYRRNEDPLVRDLKRLAEKYQTKMS</sequence>
<dbReference type="STRING" id="997296.PB1_10669"/>
<accession>I3DUV1</accession>
<protein>
    <submittedName>
        <fullName evidence="1">Uncharacterized protein</fullName>
    </submittedName>
</protein>
<comment type="caution">
    <text evidence="1">The sequence shown here is derived from an EMBL/GenBank/DDBJ whole genome shotgun (WGS) entry which is preliminary data.</text>
</comment>